<evidence type="ECO:0000313" key="8">
    <source>
        <dbReference type="EMBL" id="SUX46970.1"/>
    </source>
</evidence>
<dbReference type="Gene3D" id="2.60.120.200">
    <property type="match status" value="1"/>
</dbReference>
<dbReference type="NCBIfam" id="TIGR04131">
    <property type="entry name" value="Bac_Flav_CTERM"/>
    <property type="match status" value="1"/>
</dbReference>
<comment type="subcellular location">
    <subcellularLocation>
        <location evidence="1">Membrane</location>
        <topology evidence="1">Single-pass type I membrane protein</topology>
    </subcellularLocation>
</comment>
<keyword evidence="2" id="KW-0812">Transmembrane</keyword>
<dbReference type="GO" id="GO:0005975">
    <property type="term" value="P:carbohydrate metabolic process"/>
    <property type="evidence" value="ECO:0007669"/>
    <property type="project" value="UniProtKB-ARBA"/>
</dbReference>
<dbReference type="InterPro" id="IPR026341">
    <property type="entry name" value="T9SS_type_B"/>
</dbReference>
<dbReference type="GO" id="GO:0005537">
    <property type="term" value="F:D-mannose binding"/>
    <property type="evidence" value="ECO:0007669"/>
    <property type="project" value="TreeGrafter"/>
</dbReference>
<dbReference type="PANTHER" id="PTHR12223:SF28">
    <property type="entry name" value="LECTIN, MANNOSE BINDING 1 LIKE"/>
    <property type="match status" value="1"/>
</dbReference>
<feature type="chain" id="PRO_5016706771" evidence="6">
    <location>
        <begin position="23"/>
        <end position="757"/>
    </location>
</feature>
<protein>
    <submittedName>
        <fullName evidence="8">Gliding motility-associated C-terminal domain</fullName>
    </submittedName>
</protein>
<evidence type="ECO:0000256" key="1">
    <source>
        <dbReference type="ARBA" id="ARBA00004479"/>
    </source>
</evidence>
<evidence type="ECO:0000256" key="5">
    <source>
        <dbReference type="ARBA" id="ARBA00023136"/>
    </source>
</evidence>
<reference evidence="8 9" key="1">
    <citation type="submission" date="2018-06" db="EMBL/GenBank/DDBJ databases">
        <authorList>
            <consortium name="Pathogen Informatics"/>
            <person name="Doyle S."/>
        </authorList>
    </citation>
    <scope>NUCLEOTIDE SEQUENCE [LARGE SCALE GENOMIC DNA]</scope>
    <source>
        <strain evidence="8 9">NCTC13532</strain>
    </source>
</reference>
<feature type="signal peptide" evidence="6">
    <location>
        <begin position="1"/>
        <end position="22"/>
    </location>
</feature>
<gene>
    <name evidence="8" type="ORF">NCTC13532_02530</name>
</gene>
<dbReference type="GO" id="GO:0004553">
    <property type="term" value="F:hydrolase activity, hydrolyzing O-glycosyl compounds"/>
    <property type="evidence" value="ECO:0007669"/>
    <property type="project" value="UniProtKB-ARBA"/>
</dbReference>
<name>A0A381FK85_9FLAO</name>
<dbReference type="SUPFAM" id="SSF49899">
    <property type="entry name" value="Concanavalin A-like lectins/glucanases"/>
    <property type="match status" value="1"/>
</dbReference>
<proteinExistence type="predicted"/>
<evidence type="ECO:0000259" key="7">
    <source>
        <dbReference type="Pfam" id="PF03388"/>
    </source>
</evidence>
<dbReference type="InterPro" id="IPR005052">
    <property type="entry name" value="Lectin_leg"/>
</dbReference>
<keyword evidence="4" id="KW-1133">Transmembrane helix</keyword>
<organism evidence="8 9">
    <name type="scientific">Chryseobacterium indoltheticum</name>
    <dbReference type="NCBI Taxonomy" id="254"/>
    <lineage>
        <taxon>Bacteria</taxon>
        <taxon>Pseudomonadati</taxon>
        <taxon>Bacteroidota</taxon>
        <taxon>Flavobacteriia</taxon>
        <taxon>Flavobacteriales</taxon>
        <taxon>Weeksellaceae</taxon>
        <taxon>Chryseobacterium group</taxon>
        <taxon>Chryseobacterium</taxon>
    </lineage>
</organism>
<sequence length="757" mass="81818">MKKILLLSFLFVLSTINSNLRAQTYQLTGSPVINTTGWDIVPSASATGDFVQLYFRSNQSVLVAIKLSNPINLKYCDKWKVEFDFRIDGNGTTSYGRGDGLTFWYLSNPPTAFTTGGGLGIPANANGLMVAFDIFNNSTEGHMSKVHLLYGTNNVPAGNPNIEYNTTANSTFHSPDLNPTQPFVGSTYKHVEVNGEVDPANINNWRIQIRIDGVLITDDSYAPAGGAIGMTQGYFGFSAGTGAASARHSIKNAKIFIDKVPILQNSITPFVCTNPATGNGFVDLTSYANQFVNNPGNYIITYYVLGSSTPIAVPTNFQYSGSTTISVVIKDPSSTLCDNGDARIILNPSPFAADDVTITACNNNNAGVAYFDLSTAAVTTLPGVTKRYYPTLANLTAGTNEILNWSNYPSANGGTVHVKVTTPQGCTDNAVITLNHFPVVVVNDTSLRSCFLETDISMGSFNLTNATVTTQTGITKKYYPSLQDAINGSNEIVTTNPYIAPNGFVYIKVTNANGCYAIAKVTLTVIPPVYSEVLKDKTICIEDKTTLDAGAGFDSYLWSTGATTQTISDVGVGTYWVKLKTGDCTATQNVKVFASEQPVITSIDVSATTVTVYANGGTPAYQYSLDNINWQASNIFKGLSRGIHKVFLKDSFDCEPMEVEVTVPNIINVITPNGDGRNDVIDYSALGSKIDLTFNIYNRYGAKLHQGDKTNNYTWDGTAGGRKVPTGSYWYSVTWTENNKTKTPVKLSGWIMVKNRE</sequence>
<evidence type="ECO:0000256" key="3">
    <source>
        <dbReference type="ARBA" id="ARBA00022729"/>
    </source>
</evidence>
<dbReference type="Pfam" id="PF13585">
    <property type="entry name" value="CHU_C"/>
    <property type="match status" value="1"/>
</dbReference>
<dbReference type="GO" id="GO:0006888">
    <property type="term" value="P:endoplasmic reticulum to Golgi vesicle-mediated transport"/>
    <property type="evidence" value="ECO:0007669"/>
    <property type="project" value="TreeGrafter"/>
</dbReference>
<dbReference type="Pfam" id="PF03388">
    <property type="entry name" value="Lectin_leg-like"/>
    <property type="match status" value="1"/>
</dbReference>
<evidence type="ECO:0000256" key="4">
    <source>
        <dbReference type="ARBA" id="ARBA00022989"/>
    </source>
</evidence>
<dbReference type="InterPro" id="IPR051136">
    <property type="entry name" value="Intracellular_Lectin-GPT"/>
</dbReference>
<dbReference type="Proteomes" id="UP000254282">
    <property type="component" value="Unassembled WGS sequence"/>
</dbReference>
<dbReference type="RefSeq" id="WP_115620524.1">
    <property type="nucleotide sequence ID" value="NZ_UFVR01000004.1"/>
</dbReference>
<dbReference type="GO" id="GO:0030134">
    <property type="term" value="C:COPII-coated ER to Golgi transport vesicle"/>
    <property type="evidence" value="ECO:0007669"/>
    <property type="project" value="TreeGrafter"/>
</dbReference>
<feature type="domain" description="L-type lectin-like" evidence="7">
    <location>
        <begin position="26"/>
        <end position="146"/>
    </location>
</feature>
<dbReference type="GO" id="GO:0016020">
    <property type="term" value="C:membrane"/>
    <property type="evidence" value="ECO:0007669"/>
    <property type="project" value="UniProtKB-SubCell"/>
</dbReference>
<evidence type="ECO:0000313" key="9">
    <source>
        <dbReference type="Proteomes" id="UP000254282"/>
    </source>
</evidence>
<evidence type="ECO:0000256" key="6">
    <source>
        <dbReference type="SAM" id="SignalP"/>
    </source>
</evidence>
<accession>A0A381FK85</accession>
<dbReference type="AlphaFoldDB" id="A0A381FK85"/>
<evidence type="ECO:0000256" key="2">
    <source>
        <dbReference type="ARBA" id="ARBA00022692"/>
    </source>
</evidence>
<keyword evidence="5" id="KW-0472">Membrane</keyword>
<dbReference type="EMBL" id="UFVR01000004">
    <property type="protein sequence ID" value="SUX46970.1"/>
    <property type="molecule type" value="Genomic_DNA"/>
</dbReference>
<dbReference type="PANTHER" id="PTHR12223">
    <property type="entry name" value="VESICULAR MANNOSE-BINDING LECTIN"/>
    <property type="match status" value="1"/>
</dbReference>
<dbReference type="STRING" id="254.SAMN05421682_10156"/>
<dbReference type="InterPro" id="IPR013320">
    <property type="entry name" value="ConA-like_dom_sf"/>
</dbReference>
<keyword evidence="3 6" id="KW-0732">Signal</keyword>